<organism evidence="2 3">
    <name type="scientific">Truncatella angustata</name>
    <dbReference type="NCBI Taxonomy" id="152316"/>
    <lineage>
        <taxon>Eukaryota</taxon>
        <taxon>Fungi</taxon>
        <taxon>Dikarya</taxon>
        <taxon>Ascomycota</taxon>
        <taxon>Pezizomycotina</taxon>
        <taxon>Sordariomycetes</taxon>
        <taxon>Xylariomycetidae</taxon>
        <taxon>Amphisphaeriales</taxon>
        <taxon>Sporocadaceae</taxon>
        <taxon>Truncatella</taxon>
    </lineage>
</organism>
<dbReference type="SUPFAM" id="SSF54236">
    <property type="entry name" value="Ubiquitin-like"/>
    <property type="match status" value="1"/>
</dbReference>
<dbReference type="OrthoDB" id="1394818at2759"/>
<dbReference type="EMBL" id="JAGPXC010000006">
    <property type="protein sequence ID" value="KAH6651987.1"/>
    <property type="molecule type" value="Genomic_DNA"/>
</dbReference>
<dbReference type="GeneID" id="70134860"/>
<dbReference type="Pfam" id="PF00788">
    <property type="entry name" value="RA"/>
    <property type="match status" value="1"/>
</dbReference>
<protein>
    <recommendedName>
        <fullName evidence="1">Ras-associating domain-containing protein</fullName>
    </recommendedName>
</protein>
<dbReference type="PROSITE" id="PS50200">
    <property type="entry name" value="RA"/>
    <property type="match status" value="1"/>
</dbReference>
<dbReference type="AlphaFoldDB" id="A0A9P8UH92"/>
<dbReference type="Proteomes" id="UP000758603">
    <property type="component" value="Unassembled WGS sequence"/>
</dbReference>
<gene>
    <name evidence="2" type="ORF">BKA67DRAFT_647923</name>
</gene>
<proteinExistence type="predicted"/>
<keyword evidence="3" id="KW-1185">Reference proteome</keyword>
<reference evidence="2" key="1">
    <citation type="journal article" date="2021" name="Nat. Commun.">
        <title>Genetic determinants of endophytism in the Arabidopsis root mycobiome.</title>
        <authorList>
            <person name="Mesny F."/>
            <person name="Miyauchi S."/>
            <person name="Thiergart T."/>
            <person name="Pickel B."/>
            <person name="Atanasova L."/>
            <person name="Karlsson M."/>
            <person name="Huettel B."/>
            <person name="Barry K.W."/>
            <person name="Haridas S."/>
            <person name="Chen C."/>
            <person name="Bauer D."/>
            <person name="Andreopoulos W."/>
            <person name="Pangilinan J."/>
            <person name="LaButti K."/>
            <person name="Riley R."/>
            <person name="Lipzen A."/>
            <person name="Clum A."/>
            <person name="Drula E."/>
            <person name="Henrissat B."/>
            <person name="Kohler A."/>
            <person name="Grigoriev I.V."/>
            <person name="Martin F.M."/>
            <person name="Hacquard S."/>
        </authorList>
    </citation>
    <scope>NUCLEOTIDE SEQUENCE</scope>
    <source>
        <strain evidence="2">MPI-SDFR-AT-0073</strain>
    </source>
</reference>
<accession>A0A9P8UH92</accession>
<name>A0A9P8UH92_9PEZI</name>
<feature type="domain" description="Ras-associating" evidence="1">
    <location>
        <begin position="589"/>
        <end position="660"/>
    </location>
</feature>
<evidence type="ECO:0000259" key="1">
    <source>
        <dbReference type="PROSITE" id="PS50200"/>
    </source>
</evidence>
<dbReference type="InterPro" id="IPR029071">
    <property type="entry name" value="Ubiquitin-like_domsf"/>
</dbReference>
<dbReference type="RefSeq" id="XP_045956265.1">
    <property type="nucleotide sequence ID" value="XM_046105969.1"/>
</dbReference>
<evidence type="ECO:0000313" key="3">
    <source>
        <dbReference type="Proteomes" id="UP000758603"/>
    </source>
</evidence>
<sequence>MEFWSACYLTQYATRSRQACGQVGSARERVEACVKMKGGGRGQGAVRRPGIQMNFGFALINLVVILGERFCSSCRTTLRNGCSCTETRWVTGGAESKRANILHQFHITHGQSFQNYSLFDRAGEEAQFLGVTKHRSGMAHRSGLREPQIIIEAPWRTPTPGNMPCQFAFRRFYLASLSIGPRLFGHAGPETRAMLPQRMFHGLRIFSNKYFTMEFVPSASVMAVSVASLMDIVSVGTQIDIILLTVASNLGSAGKDALIMSRELRSFCSTIRNLSTTIAMLKDTHQLSQISNTVFEMTVVSQEIFTEILDLVADLRREQSSQTGSNKKLAARFMLSFGEHDSTSRFGHQSHVAPPPLEELTLQYQASLQDLDVARIATEGNDSDEYPDSQAPFDQIVDTQVAGETAALPQVDALIVNLREKVRNIRPSISNGYHPTTANINSSLLAHSIRISQHLGIEINPTPTFQNLYQLSQNIGVFGFEANNATQKTESPTMTDLFEEMNTWPGIPWENTADTVEIFQSFKRLCIAINHSAKESLFVDWFSRATKAVSNAPSHLQLLYIDRIVLKLRRCERETRDRAATVDMNIPMCLRVSMNDTCEEVLAASLEEHEVIGPTADFSLHIVYGDTERSLDRKERPLVSFKKLEEQGSEPMFRIRLHGNQYADCTTVMLDSGSTARVKTPVR</sequence>
<comment type="caution">
    <text evidence="2">The sequence shown here is derived from an EMBL/GenBank/DDBJ whole genome shotgun (WGS) entry which is preliminary data.</text>
</comment>
<evidence type="ECO:0000313" key="2">
    <source>
        <dbReference type="EMBL" id="KAH6651987.1"/>
    </source>
</evidence>
<dbReference type="InterPro" id="IPR000159">
    <property type="entry name" value="RA_dom"/>
</dbReference>
<dbReference type="GO" id="GO:0007165">
    <property type="term" value="P:signal transduction"/>
    <property type="evidence" value="ECO:0007669"/>
    <property type="project" value="InterPro"/>
</dbReference>